<evidence type="ECO:0000256" key="1">
    <source>
        <dbReference type="ARBA" id="ARBA00004282"/>
    </source>
</evidence>
<dbReference type="GO" id="GO:0030182">
    <property type="term" value="P:neuron differentiation"/>
    <property type="evidence" value="ECO:0007669"/>
    <property type="project" value="UniProtKB-ARBA"/>
</dbReference>
<dbReference type="SUPFAM" id="SSF50729">
    <property type="entry name" value="PH domain-like"/>
    <property type="match status" value="1"/>
</dbReference>
<dbReference type="Pfam" id="PF09379">
    <property type="entry name" value="FERM_N"/>
    <property type="match status" value="1"/>
</dbReference>
<keyword evidence="3" id="KW-0472">Membrane</keyword>
<evidence type="ECO:0000313" key="5">
    <source>
        <dbReference type="EMBL" id="CAH0557403.1"/>
    </source>
</evidence>
<comment type="subcellular location">
    <subcellularLocation>
        <location evidence="1">Cell junction</location>
    </subcellularLocation>
</comment>
<evidence type="ECO:0000313" key="6">
    <source>
        <dbReference type="Proteomes" id="UP001154078"/>
    </source>
</evidence>
<proteinExistence type="predicted"/>
<dbReference type="EMBL" id="OV121136">
    <property type="protein sequence ID" value="CAH0557403.1"/>
    <property type="molecule type" value="Genomic_DNA"/>
</dbReference>
<reference evidence="5" key="1">
    <citation type="submission" date="2021-12" db="EMBL/GenBank/DDBJ databases">
        <authorList>
            <person name="King R."/>
        </authorList>
    </citation>
    <scope>NUCLEOTIDE SEQUENCE</scope>
</reference>
<sequence>MSGDEACISIVKSDVVLLTNEIITCEYTSQEKGEDLLDKICRFQKINEPFHFGLKFKDINGSMKWLHMQKLITTQVNCRNIKFYFQVQFYPILPNDICDVHTRHNLYLQLRRDFHESKFIISPSVEVFLTAVLMQLDLGDKCNYDKNELYMYQPKIIHEEAKALHEKMKGISAFEAQECFLVTIGNIDGYGMEVHEVRDSENNVCHIGANFCGISVFKNRNLKDIMNWVEIEKFLWEDEIFIIVLHGRNSEAFNCGTKSKCFYIWKQVMDHLIHFCITNEDRETQLSGVRDMLNNLGDASSVSTILTDKSLKPLNEVIANFLWDVDQQIEEESVKSISNVMIISEYNFKHNDFEDYNGKCQDLVGQTYLYFVFFVFVIIFAIKSDVLFMFERIK</sequence>
<dbReference type="Gene3D" id="2.30.29.30">
    <property type="entry name" value="Pleckstrin-homology domain (PH domain)/Phosphotyrosine-binding domain (PTB)"/>
    <property type="match status" value="1"/>
</dbReference>
<dbReference type="PANTHER" id="PTHR23280">
    <property type="entry name" value="4.1 G PROTEIN"/>
    <property type="match status" value="1"/>
</dbReference>
<dbReference type="InterPro" id="IPR029071">
    <property type="entry name" value="Ubiquitin-like_domsf"/>
</dbReference>
<accession>A0A9P0FKF4</accession>
<dbReference type="PANTHER" id="PTHR23280:SF21">
    <property type="entry name" value="PROTEIN 4.1 HOMOLOG"/>
    <property type="match status" value="1"/>
</dbReference>
<dbReference type="InterPro" id="IPR014352">
    <property type="entry name" value="FERM/acyl-CoA-bd_prot_sf"/>
</dbReference>
<dbReference type="GO" id="GO:0071944">
    <property type="term" value="C:cell periphery"/>
    <property type="evidence" value="ECO:0007669"/>
    <property type="project" value="UniProtKB-ARBA"/>
</dbReference>
<evidence type="ECO:0000256" key="2">
    <source>
        <dbReference type="ARBA" id="ARBA00022949"/>
    </source>
</evidence>
<dbReference type="SUPFAM" id="SSF47031">
    <property type="entry name" value="Second domain of FERM"/>
    <property type="match status" value="1"/>
</dbReference>
<evidence type="ECO:0000256" key="3">
    <source>
        <dbReference type="SAM" id="Phobius"/>
    </source>
</evidence>
<dbReference type="InterPro" id="IPR018980">
    <property type="entry name" value="FERM_PH-like_C"/>
</dbReference>
<organism evidence="5 6">
    <name type="scientific">Brassicogethes aeneus</name>
    <name type="common">Rape pollen beetle</name>
    <name type="synonym">Meligethes aeneus</name>
    <dbReference type="NCBI Taxonomy" id="1431903"/>
    <lineage>
        <taxon>Eukaryota</taxon>
        <taxon>Metazoa</taxon>
        <taxon>Ecdysozoa</taxon>
        <taxon>Arthropoda</taxon>
        <taxon>Hexapoda</taxon>
        <taxon>Insecta</taxon>
        <taxon>Pterygota</taxon>
        <taxon>Neoptera</taxon>
        <taxon>Endopterygota</taxon>
        <taxon>Coleoptera</taxon>
        <taxon>Polyphaga</taxon>
        <taxon>Cucujiformia</taxon>
        <taxon>Nitidulidae</taxon>
        <taxon>Meligethinae</taxon>
        <taxon>Brassicogethes</taxon>
    </lineage>
</organism>
<feature type="transmembrane region" description="Helical" evidence="3">
    <location>
        <begin position="368"/>
        <end position="390"/>
    </location>
</feature>
<dbReference type="GO" id="GO:0005856">
    <property type="term" value="C:cytoskeleton"/>
    <property type="evidence" value="ECO:0007669"/>
    <property type="project" value="TreeGrafter"/>
</dbReference>
<dbReference type="GO" id="GO:0009887">
    <property type="term" value="P:animal organ morphogenesis"/>
    <property type="evidence" value="ECO:0007669"/>
    <property type="project" value="UniProtKB-ARBA"/>
</dbReference>
<dbReference type="InterPro" id="IPR011993">
    <property type="entry name" value="PH-like_dom_sf"/>
</dbReference>
<gene>
    <name evidence="5" type="ORF">MELIAE_LOCUS8139</name>
</gene>
<dbReference type="Gene3D" id="1.20.80.10">
    <property type="match status" value="1"/>
</dbReference>
<dbReference type="Pfam" id="PF00373">
    <property type="entry name" value="FERM_M"/>
    <property type="match status" value="1"/>
</dbReference>
<dbReference type="InterPro" id="IPR019749">
    <property type="entry name" value="Band_41_domain"/>
</dbReference>
<dbReference type="OrthoDB" id="165498at2759"/>
<dbReference type="InterPro" id="IPR019748">
    <property type="entry name" value="FERM_central"/>
</dbReference>
<keyword evidence="6" id="KW-1185">Reference proteome</keyword>
<dbReference type="Proteomes" id="UP001154078">
    <property type="component" value="Chromosome 5"/>
</dbReference>
<name>A0A9P0FKF4_BRAAE</name>
<feature type="domain" description="FERM" evidence="4">
    <location>
        <begin position="11"/>
        <end position="279"/>
    </location>
</feature>
<dbReference type="AlphaFoldDB" id="A0A9P0FKF4"/>
<keyword evidence="3" id="KW-1133">Transmembrane helix</keyword>
<keyword evidence="3" id="KW-0812">Transmembrane</keyword>
<keyword evidence="2" id="KW-0965">Cell junction</keyword>
<protein>
    <recommendedName>
        <fullName evidence="4">FERM domain-containing protein</fullName>
    </recommendedName>
</protein>
<evidence type="ECO:0000259" key="4">
    <source>
        <dbReference type="PROSITE" id="PS50057"/>
    </source>
</evidence>
<dbReference type="GO" id="GO:0070161">
    <property type="term" value="C:anchoring junction"/>
    <property type="evidence" value="ECO:0007669"/>
    <property type="project" value="UniProtKB-SubCell"/>
</dbReference>
<dbReference type="InterPro" id="IPR018979">
    <property type="entry name" value="FERM_N"/>
</dbReference>
<dbReference type="InterPro" id="IPR035963">
    <property type="entry name" value="FERM_2"/>
</dbReference>
<dbReference type="InterPro" id="IPR000299">
    <property type="entry name" value="FERM_domain"/>
</dbReference>
<dbReference type="SMART" id="SM00295">
    <property type="entry name" value="B41"/>
    <property type="match status" value="1"/>
</dbReference>
<dbReference type="CDD" id="cd14473">
    <property type="entry name" value="FERM_B-lobe"/>
    <property type="match status" value="1"/>
</dbReference>
<dbReference type="GO" id="GO:0031032">
    <property type="term" value="P:actomyosin structure organization"/>
    <property type="evidence" value="ECO:0007669"/>
    <property type="project" value="TreeGrafter"/>
</dbReference>
<dbReference type="SUPFAM" id="SSF54236">
    <property type="entry name" value="Ubiquitin-like"/>
    <property type="match status" value="1"/>
</dbReference>
<dbReference type="Gene3D" id="3.10.20.90">
    <property type="entry name" value="Phosphatidylinositol 3-kinase Catalytic Subunit, Chain A, domain 1"/>
    <property type="match status" value="1"/>
</dbReference>
<dbReference type="Pfam" id="PF09380">
    <property type="entry name" value="FERM_C"/>
    <property type="match status" value="1"/>
</dbReference>
<dbReference type="PROSITE" id="PS50057">
    <property type="entry name" value="FERM_3"/>
    <property type="match status" value="1"/>
</dbReference>